<sequence length="381" mass="41354">MTGQRIPNPDLAVGAGNKQRWNQPEFRRHGFHNVYRLFRRAYMVRARAQSMLKPDECRALAALPEVATLTTRPEFSALVCAQGDKVVMSRYAADFAPDQPHSMQSVSKLMIHLIAGRMIAEGLLDPAKPVEAYIPDIGTGYRGARVQDVLDMNLINDFSEDYADPHASCYTEEIALGWRLPPEGAPETGMGEFVRSVGGDDLTNHASAINYCSANTDLLTLICDHLRPGGLPAEIDAIAEAAGIAGALHISLSPDGLPAFSGGGCMTATDLARFGLLLARIAGPAPCPGWNQTFTQAVLTREAKTLSSPRDRVRYANQMMTNGRWIGHAGYGGQFLMVDTVTGLSCAYFSVLENEAGYCDDYMAETIACLEAVLTEYARQD</sequence>
<dbReference type="Proteomes" id="UP001064087">
    <property type="component" value="Chromosome"/>
</dbReference>
<gene>
    <name evidence="1" type="ORF">N7U68_18585</name>
</gene>
<proteinExistence type="predicted"/>
<protein>
    <submittedName>
        <fullName evidence="1">Beta-lactamase family protein</fullName>
    </submittedName>
</protein>
<dbReference type="EMBL" id="CP106738">
    <property type="protein sequence ID" value="UXX83057.1"/>
    <property type="molecule type" value="Genomic_DNA"/>
</dbReference>
<accession>A0ABY6DA81</accession>
<dbReference type="Gene3D" id="3.40.710.10">
    <property type="entry name" value="DD-peptidase/beta-lactamase superfamily"/>
    <property type="match status" value="1"/>
</dbReference>
<dbReference type="InterPro" id="IPR050789">
    <property type="entry name" value="Diverse_Enzym_Activities"/>
</dbReference>
<evidence type="ECO:0000313" key="2">
    <source>
        <dbReference type="Proteomes" id="UP001064087"/>
    </source>
</evidence>
<reference evidence="1" key="1">
    <citation type="submission" date="2022-10" db="EMBL/GenBank/DDBJ databases">
        <title>Roseovarius pelagicus sp. nov., isolated from Arctic seawater.</title>
        <authorList>
            <person name="Hong Y.W."/>
            <person name="Hwang C.Y."/>
        </authorList>
    </citation>
    <scope>NUCLEOTIDE SEQUENCE</scope>
    <source>
        <strain evidence="1">HL-MP18</strain>
    </source>
</reference>
<dbReference type="SUPFAM" id="SSF56601">
    <property type="entry name" value="beta-lactamase/transpeptidase-like"/>
    <property type="match status" value="1"/>
</dbReference>
<dbReference type="RefSeq" id="WP_263047780.1">
    <property type="nucleotide sequence ID" value="NZ_CP106738.1"/>
</dbReference>
<dbReference type="InterPro" id="IPR012338">
    <property type="entry name" value="Beta-lactam/transpept-like"/>
</dbReference>
<dbReference type="Gene3D" id="1.20.58.710">
    <property type="match status" value="1"/>
</dbReference>
<keyword evidence="2" id="KW-1185">Reference proteome</keyword>
<organism evidence="1 2">
    <name type="scientific">Roseovarius pelagicus</name>
    <dbReference type="NCBI Taxonomy" id="2980108"/>
    <lineage>
        <taxon>Bacteria</taxon>
        <taxon>Pseudomonadati</taxon>
        <taxon>Pseudomonadota</taxon>
        <taxon>Alphaproteobacteria</taxon>
        <taxon>Rhodobacterales</taxon>
        <taxon>Roseobacteraceae</taxon>
        <taxon>Roseovarius</taxon>
    </lineage>
</organism>
<dbReference type="PANTHER" id="PTHR43283:SF7">
    <property type="entry name" value="BETA-LACTAMASE-RELATED DOMAIN-CONTAINING PROTEIN"/>
    <property type="match status" value="1"/>
</dbReference>
<dbReference type="PANTHER" id="PTHR43283">
    <property type="entry name" value="BETA-LACTAMASE-RELATED"/>
    <property type="match status" value="1"/>
</dbReference>
<name>A0ABY6DA81_9RHOB</name>
<evidence type="ECO:0000313" key="1">
    <source>
        <dbReference type="EMBL" id="UXX83057.1"/>
    </source>
</evidence>